<dbReference type="InterPro" id="IPR016055">
    <property type="entry name" value="A-D-PHexomutase_a/b/a-I/II/III"/>
</dbReference>
<comment type="caution">
    <text evidence="8">The sequence shown here is derived from an EMBL/GenBank/DDBJ whole genome shotgun (WGS) entry which is preliminary data.</text>
</comment>
<comment type="cofactor">
    <cofactor evidence="1">
        <name>Mg(2+)</name>
        <dbReference type="ChEBI" id="CHEBI:18420"/>
    </cofactor>
</comment>
<dbReference type="GO" id="GO:0005975">
    <property type="term" value="P:carbohydrate metabolic process"/>
    <property type="evidence" value="ECO:0007669"/>
    <property type="project" value="InterPro"/>
</dbReference>
<dbReference type="PROSITE" id="PS00710">
    <property type="entry name" value="PGM_PMM"/>
    <property type="match status" value="1"/>
</dbReference>
<accession>A0A2H0VGR0</accession>
<dbReference type="AlphaFoldDB" id="A0A2H0VGR0"/>
<dbReference type="PANTHER" id="PTHR43771">
    <property type="entry name" value="PHOSPHOMANNOMUTASE"/>
    <property type="match status" value="1"/>
</dbReference>
<dbReference type="Pfam" id="PF02878">
    <property type="entry name" value="PGM_PMM_I"/>
    <property type="match status" value="1"/>
</dbReference>
<sequence length="140" mass="15486">MPIYMRKDLASRKMVFKGYDIRGTYPDQINEELVEEVSRALIKKVFGKGKVVVGHDVRKSSPQLYKAVLGALKALEGVEVLEVGLMTTPMLAFLIKDTNAVGGICITASHNPKEYNGLKMIKGGEDLKVVGGKEIYELMR</sequence>
<gene>
    <name evidence="8" type="ORF">COT89_00160</name>
</gene>
<dbReference type="SUPFAM" id="SSF53738">
    <property type="entry name" value="Phosphoglucomutase, first 3 domains"/>
    <property type="match status" value="1"/>
</dbReference>
<dbReference type="InterPro" id="IPR005844">
    <property type="entry name" value="A-D-PHexomutase_a/b/a-I"/>
</dbReference>
<dbReference type="GO" id="GO:0016868">
    <property type="term" value="F:intramolecular phosphotransferase activity"/>
    <property type="evidence" value="ECO:0007669"/>
    <property type="project" value="InterPro"/>
</dbReference>
<feature type="domain" description="Alpha-D-phosphohexomutase alpha/beta/alpha" evidence="7">
    <location>
        <begin position="14"/>
        <end position="128"/>
    </location>
</feature>
<dbReference type="Proteomes" id="UP000231466">
    <property type="component" value="Unassembled WGS sequence"/>
</dbReference>
<evidence type="ECO:0000313" key="8">
    <source>
        <dbReference type="EMBL" id="PIR98292.1"/>
    </source>
</evidence>
<evidence type="ECO:0000256" key="2">
    <source>
        <dbReference type="ARBA" id="ARBA00010231"/>
    </source>
</evidence>
<evidence type="ECO:0000256" key="5">
    <source>
        <dbReference type="ARBA" id="ARBA00022842"/>
    </source>
</evidence>
<keyword evidence="5" id="KW-0460">Magnesium</keyword>
<organism evidence="8 9">
    <name type="scientific">Candidatus Colwellbacteria bacterium CG10_big_fil_rev_8_21_14_0_10_42_22</name>
    <dbReference type="NCBI Taxonomy" id="1974540"/>
    <lineage>
        <taxon>Bacteria</taxon>
        <taxon>Candidatus Colwelliibacteriota</taxon>
    </lineage>
</organism>
<dbReference type="InterPro" id="IPR016066">
    <property type="entry name" value="A-D-PHexomutase_CS"/>
</dbReference>
<evidence type="ECO:0000256" key="6">
    <source>
        <dbReference type="ARBA" id="ARBA00023235"/>
    </source>
</evidence>
<keyword evidence="4" id="KW-0479">Metal-binding</keyword>
<dbReference type="GO" id="GO:0000287">
    <property type="term" value="F:magnesium ion binding"/>
    <property type="evidence" value="ECO:0007669"/>
    <property type="project" value="InterPro"/>
</dbReference>
<reference evidence="9" key="1">
    <citation type="submission" date="2017-09" db="EMBL/GenBank/DDBJ databases">
        <title>Depth-based differentiation of microbial function through sediment-hosted aquifers and enrichment of novel symbionts in the deep terrestrial subsurface.</title>
        <authorList>
            <person name="Probst A.J."/>
            <person name="Ladd B."/>
            <person name="Jarett J.K."/>
            <person name="Geller-Mcgrath D.E."/>
            <person name="Sieber C.M.K."/>
            <person name="Emerson J.B."/>
            <person name="Anantharaman K."/>
            <person name="Thomas B.C."/>
            <person name="Malmstrom R."/>
            <person name="Stieglmeier M."/>
            <person name="Klingl A."/>
            <person name="Woyke T."/>
            <person name="Ryan C.M."/>
            <person name="Banfield J.F."/>
        </authorList>
    </citation>
    <scope>NUCLEOTIDE SEQUENCE [LARGE SCALE GENOMIC DNA]</scope>
</reference>
<evidence type="ECO:0000256" key="1">
    <source>
        <dbReference type="ARBA" id="ARBA00001946"/>
    </source>
</evidence>
<dbReference type="Gene3D" id="3.40.120.10">
    <property type="entry name" value="Alpha-D-Glucose-1,6-Bisphosphate, subunit A, domain 3"/>
    <property type="match status" value="1"/>
</dbReference>
<evidence type="ECO:0000259" key="7">
    <source>
        <dbReference type="Pfam" id="PF02878"/>
    </source>
</evidence>
<keyword evidence="3" id="KW-0597">Phosphoprotein</keyword>
<name>A0A2H0VGR0_9BACT</name>
<evidence type="ECO:0000313" key="9">
    <source>
        <dbReference type="Proteomes" id="UP000231466"/>
    </source>
</evidence>
<keyword evidence="6" id="KW-0413">Isomerase</keyword>
<protein>
    <recommendedName>
        <fullName evidence="7">Alpha-D-phosphohexomutase alpha/beta/alpha domain-containing protein</fullName>
    </recommendedName>
</protein>
<dbReference type="EMBL" id="PFAH01000001">
    <property type="protein sequence ID" value="PIR98292.1"/>
    <property type="molecule type" value="Genomic_DNA"/>
</dbReference>
<evidence type="ECO:0000256" key="4">
    <source>
        <dbReference type="ARBA" id="ARBA00022723"/>
    </source>
</evidence>
<evidence type="ECO:0000256" key="3">
    <source>
        <dbReference type="ARBA" id="ARBA00022553"/>
    </source>
</evidence>
<comment type="similarity">
    <text evidence="2">Belongs to the phosphohexose mutase family.</text>
</comment>
<dbReference type="PANTHER" id="PTHR43771:SF1">
    <property type="entry name" value="PHOSPHOMANNOMUTASE"/>
    <property type="match status" value="1"/>
</dbReference>
<proteinExistence type="inferred from homology"/>